<accession>A1RSB5</accession>
<dbReference type="Gene3D" id="1.20.1300.10">
    <property type="entry name" value="Fumarate reductase/succinate dehydrogenase, transmembrane subunit"/>
    <property type="match status" value="1"/>
</dbReference>
<evidence type="ECO:0000256" key="1">
    <source>
        <dbReference type="SAM" id="Phobius"/>
    </source>
</evidence>
<keyword evidence="1" id="KW-1133">Transmembrane helix</keyword>
<feature type="transmembrane region" description="Helical" evidence="1">
    <location>
        <begin position="127"/>
        <end position="147"/>
    </location>
</feature>
<keyword evidence="3" id="KW-1185">Reference proteome</keyword>
<dbReference type="AlphaFoldDB" id="A1RSB5"/>
<evidence type="ECO:0000313" key="2">
    <source>
        <dbReference type="EMBL" id="ABL87847.1"/>
    </source>
</evidence>
<dbReference type="Proteomes" id="UP000002595">
    <property type="component" value="Chromosome"/>
</dbReference>
<evidence type="ECO:0000313" key="3">
    <source>
        <dbReference type="Proteomes" id="UP000002595"/>
    </source>
</evidence>
<dbReference type="HOGENOM" id="CLU_1811521_0_0_2"/>
<dbReference type="STRING" id="384616.Pisl_0669"/>
<keyword evidence="1" id="KW-0472">Membrane</keyword>
<proteinExistence type="predicted"/>
<dbReference type="eggNOG" id="arCOG02244">
    <property type="taxonomic scope" value="Archaea"/>
</dbReference>
<feature type="transmembrane region" description="Helical" evidence="1">
    <location>
        <begin position="37"/>
        <end position="59"/>
    </location>
</feature>
<dbReference type="InterPro" id="IPR034804">
    <property type="entry name" value="SQR/QFR_C/D"/>
</dbReference>
<dbReference type="KEGG" id="pis:Pisl_0669"/>
<dbReference type="GO" id="GO:0008177">
    <property type="term" value="F:succinate dehydrogenase (quinone) activity"/>
    <property type="evidence" value="ECO:0007669"/>
    <property type="project" value="UniProtKB-EC"/>
</dbReference>
<sequence>MFRHMAKEGINKNTEVGTMRSGMGLGEWFRYVNYERLFFTIQRVSGIYLVLYLFGRVFSDAFLGWEVTESFDATPLGKLLGALFFIFIVFHGLNGLRIALVEFGVIKGWPIRDPIKPLPALRTSKLHKLYIAFMILVGLAAVVYMPYLTFFGQHFYVGP</sequence>
<feature type="transmembrane region" description="Helical" evidence="1">
    <location>
        <begin position="79"/>
        <end position="106"/>
    </location>
</feature>
<protein>
    <submittedName>
        <fullName evidence="2">Succinate dehydrogenase subunit C</fullName>
        <ecNumber evidence="2">1.3.5.1</ecNumber>
    </submittedName>
</protein>
<gene>
    <name evidence="2" type="ordered locus">Pisl_0669</name>
</gene>
<keyword evidence="1" id="KW-0812">Transmembrane</keyword>
<dbReference type="SUPFAM" id="SSF81343">
    <property type="entry name" value="Fumarate reductase respiratory complex transmembrane subunits"/>
    <property type="match status" value="1"/>
</dbReference>
<dbReference type="EC" id="1.3.5.1" evidence="2"/>
<organism evidence="2 3">
    <name type="scientific">Pyrobaculum islandicum (strain DSM 4184 / JCM 9189 / GEO3)</name>
    <dbReference type="NCBI Taxonomy" id="384616"/>
    <lineage>
        <taxon>Archaea</taxon>
        <taxon>Thermoproteota</taxon>
        <taxon>Thermoprotei</taxon>
        <taxon>Thermoproteales</taxon>
        <taxon>Thermoproteaceae</taxon>
        <taxon>Pyrobaculum</taxon>
    </lineage>
</organism>
<dbReference type="EMBL" id="CP000504">
    <property type="protein sequence ID" value="ABL87847.1"/>
    <property type="molecule type" value="Genomic_DNA"/>
</dbReference>
<keyword evidence="2" id="KW-0560">Oxidoreductase</keyword>
<reference evidence="2" key="1">
    <citation type="submission" date="2006-12" db="EMBL/GenBank/DDBJ databases">
        <title>Complete sequence of Pyrobaculum islandicum DSM 4184.</title>
        <authorList>
            <person name="Copeland A."/>
            <person name="Lucas S."/>
            <person name="Lapidus A."/>
            <person name="Barry K."/>
            <person name="Detter J.C."/>
            <person name="Glavina del Rio T."/>
            <person name="Dalin E."/>
            <person name="Tice H."/>
            <person name="Pitluck S."/>
            <person name="Meincke L."/>
            <person name="Brettin T."/>
            <person name="Bruce D."/>
            <person name="Han C."/>
            <person name="Tapia R."/>
            <person name="Gilna P."/>
            <person name="Schmutz J."/>
            <person name="Larimer F."/>
            <person name="Land M."/>
            <person name="Hauser L."/>
            <person name="Kyrpides N."/>
            <person name="Mikhailova N."/>
            <person name="Cozen A.E."/>
            <person name="Fitz-Gibbon S.T."/>
            <person name="House C.H."/>
            <person name="Saltikov C."/>
            <person name="Lowe T."/>
            <person name="Richardson P."/>
        </authorList>
    </citation>
    <scope>NUCLEOTIDE SEQUENCE [LARGE SCALE GENOMIC DNA]</scope>
    <source>
        <strain evidence="2">DSM 4184</strain>
    </source>
</reference>
<dbReference type="GO" id="GO:0016020">
    <property type="term" value="C:membrane"/>
    <property type="evidence" value="ECO:0007669"/>
    <property type="project" value="InterPro"/>
</dbReference>
<name>A1RSB5_PYRIL</name>